<feature type="domain" description="AMP-dependent synthetase/ligase" evidence="4">
    <location>
        <begin position="26"/>
        <end position="383"/>
    </location>
</feature>
<protein>
    <submittedName>
        <fullName evidence="6">Acyl-CoA synthetase (AMP-forming)/AMP-acid ligase II</fullName>
    </submittedName>
</protein>
<dbReference type="PANTHER" id="PTHR24096">
    <property type="entry name" value="LONG-CHAIN-FATTY-ACID--COA LIGASE"/>
    <property type="match status" value="1"/>
</dbReference>
<name>A0ABV2J677_9HYPH</name>
<dbReference type="Pfam" id="PF13193">
    <property type="entry name" value="AMP-binding_C"/>
    <property type="match status" value="1"/>
</dbReference>
<dbReference type="InterPro" id="IPR020845">
    <property type="entry name" value="AMP-binding_CS"/>
</dbReference>
<keyword evidence="3" id="KW-0479">Metal-binding</keyword>
<dbReference type="InterPro" id="IPR045851">
    <property type="entry name" value="AMP-bd_C_sf"/>
</dbReference>
<evidence type="ECO:0000313" key="7">
    <source>
        <dbReference type="Proteomes" id="UP001549047"/>
    </source>
</evidence>
<keyword evidence="2 6" id="KW-0436">Ligase</keyword>
<dbReference type="Proteomes" id="UP001549047">
    <property type="component" value="Unassembled WGS sequence"/>
</dbReference>
<comment type="caution">
    <text evidence="6">The sequence shown here is derived from an EMBL/GenBank/DDBJ whole genome shotgun (WGS) entry which is preliminary data.</text>
</comment>
<evidence type="ECO:0000259" key="5">
    <source>
        <dbReference type="Pfam" id="PF13193"/>
    </source>
</evidence>
<dbReference type="EMBL" id="JBEPMB010000016">
    <property type="protein sequence ID" value="MET3616267.1"/>
    <property type="molecule type" value="Genomic_DNA"/>
</dbReference>
<reference evidence="6 7" key="1">
    <citation type="submission" date="2024-06" db="EMBL/GenBank/DDBJ databases">
        <title>Genomic Encyclopedia of Type Strains, Phase IV (KMG-IV): sequencing the most valuable type-strain genomes for metagenomic binning, comparative biology and taxonomic classification.</title>
        <authorList>
            <person name="Goeker M."/>
        </authorList>
    </citation>
    <scope>NUCLEOTIDE SEQUENCE [LARGE SCALE GENOMIC DNA]</scope>
    <source>
        <strain evidence="6 7">DSM 29780</strain>
    </source>
</reference>
<dbReference type="GO" id="GO:0016874">
    <property type="term" value="F:ligase activity"/>
    <property type="evidence" value="ECO:0007669"/>
    <property type="project" value="UniProtKB-KW"/>
</dbReference>
<dbReference type="Gene3D" id="3.30.300.30">
    <property type="match status" value="1"/>
</dbReference>
<dbReference type="Gene3D" id="3.40.50.12780">
    <property type="entry name" value="N-terminal domain of ligase-like"/>
    <property type="match status" value="1"/>
</dbReference>
<dbReference type="PROSITE" id="PS00455">
    <property type="entry name" value="AMP_BINDING"/>
    <property type="match status" value="1"/>
</dbReference>
<evidence type="ECO:0000256" key="1">
    <source>
        <dbReference type="ARBA" id="ARBA00006432"/>
    </source>
</evidence>
<dbReference type="InterPro" id="IPR042099">
    <property type="entry name" value="ANL_N_sf"/>
</dbReference>
<proteinExistence type="inferred from homology"/>
<feature type="domain" description="AMP-binding enzyme C-terminal" evidence="5">
    <location>
        <begin position="439"/>
        <end position="513"/>
    </location>
</feature>
<dbReference type="Pfam" id="PF00501">
    <property type="entry name" value="AMP-binding"/>
    <property type="match status" value="1"/>
</dbReference>
<dbReference type="InterPro" id="IPR025110">
    <property type="entry name" value="AMP-bd_C"/>
</dbReference>
<keyword evidence="7" id="KW-1185">Reference proteome</keyword>
<evidence type="ECO:0000313" key="6">
    <source>
        <dbReference type="EMBL" id="MET3616267.1"/>
    </source>
</evidence>
<organism evidence="6 7">
    <name type="scientific">Rhizobium aquaticum</name>
    <dbReference type="NCBI Taxonomy" id="1549636"/>
    <lineage>
        <taxon>Bacteria</taxon>
        <taxon>Pseudomonadati</taxon>
        <taxon>Pseudomonadota</taxon>
        <taxon>Alphaproteobacteria</taxon>
        <taxon>Hyphomicrobiales</taxon>
        <taxon>Rhizobiaceae</taxon>
        <taxon>Rhizobium/Agrobacterium group</taxon>
        <taxon>Rhizobium</taxon>
    </lineage>
</organism>
<evidence type="ECO:0000256" key="2">
    <source>
        <dbReference type="ARBA" id="ARBA00022598"/>
    </source>
</evidence>
<evidence type="ECO:0000259" key="4">
    <source>
        <dbReference type="Pfam" id="PF00501"/>
    </source>
</evidence>
<dbReference type="PANTHER" id="PTHR24096:SF149">
    <property type="entry name" value="AMP-BINDING DOMAIN-CONTAINING PROTEIN-RELATED"/>
    <property type="match status" value="1"/>
</dbReference>
<sequence>MPMHDGTTTAMHFQGDFMFSDVIRHGARFSPRHPAVICGNTVLTWSELELETRKAANALMDAGIVKGDKIGLLLPNGIPAFVAYWGAVRMGAATAAISPLNAGDALAAMLNNSESKLLFTDQAGLELLKPKMAELEILTASDILVFGASQGLRDAQVFINAGRLDEVDVPVSGNDTINIVYSSGSTGTPKGIEVSHLARHHYTFGMPVHFGMGPFSVALVSTPFYTNGTWAMLSAAMFRGATLVLMPKFSSTAFLEAVQRWRCTHSFMVPTQLSRIIADPNLASYDTSSLKVIESAGQKLMEAARKKAEDALPYTAIWEVYGTSEGFATVIGPEDRERGKTESVGRPMMLDDIRIVGPDGEELPTGEIGEICAYGIGLMKGYYRAPEKTAEQVWIGPRVRTFTRSGDLGYLDADGYLYLSGRLKDMIKSGGLNVFPSDIEQVLSGHPSVREACVVGVPHAEWVETPFAYVILADGAAETADELTAWVNERVGKFQRIAGSHIMPDFPRVAYGKVDKPALRKLFSTLGLGPY</sequence>
<dbReference type="SUPFAM" id="SSF56801">
    <property type="entry name" value="Acetyl-CoA synthetase-like"/>
    <property type="match status" value="1"/>
</dbReference>
<dbReference type="RefSeq" id="WP_354558719.1">
    <property type="nucleotide sequence ID" value="NZ_JBEPMB010000016.1"/>
</dbReference>
<comment type="similarity">
    <text evidence="1">Belongs to the ATP-dependent AMP-binding enzyme family.</text>
</comment>
<evidence type="ECO:0000256" key="3">
    <source>
        <dbReference type="ARBA" id="ARBA00022723"/>
    </source>
</evidence>
<accession>A0ABV2J677</accession>
<gene>
    <name evidence="6" type="ORF">ABID16_004616</name>
</gene>
<dbReference type="InterPro" id="IPR000873">
    <property type="entry name" value="AMP-dep_synth/lig_dom"/>
</dbReference>